<keyword evidence="3" id="KW-1185">Reference proteome</keyword>
<evidence type="ECO:0000256" key="1">
    <source>
        <dbReference type="SAM" id="MobiDB-lite"/>
    </source>
</evidence>
<evidence type="ECO:0000313" key="2">
    <source>
        <dbReference type="EMBL" id="KAH1183460.1"/>
    </source>
</evidence>
<accession>A0A9D3XQP2</accession>
<dbReference type="Proteomes" id="UP000827986">
    <property type="component" value="Unassembled WGS sequence"/>
</dbReference>
<reference evidence="2" key="1">
    <citation type="submission" date="2021-09" db="EMBL/GenBank/DDBJ databases">
        <title>The genome of Mauremys mutica provides insights into the evolution of semi-aquatic lifestyle.</title>
        <authorList>
            <person name="Gong S."/>
            <person name="Gao Y."/>
        </authorList>
    </citation>
    <scope>NUCLEOTIDE SEQUENCE</scope>
    <source>
        <strain evidence="2">MM-2020</strain>
        <tissue evidence="2">Muscle</tissue>
    </source>
</reference>
<protein>
    <submittedName>
        <fullName evidence="2">Uncharacterized protein</fullName>
    </submittedName>
</protein>
<evidence type="ECO:0000313" key="3">
    <source>
        <dbReference type="Proteomes" id="UP000827986"/>
    </source>
</evidence>
<dbReference type="EMBL" id="JAHDVG010000465">
    <property type="protein sequence ID" value="KAH1183460.1"/>
    <property type="molecule type" value="Genomic_DNA"/>
</dbReference>
<feature type="region of interest" description="Disordered" evidence="1">
    <location>
        <begin position="1"/>
        <end position="26"/>
    </location>
</feature>
<organism evidence="2 3">
    <name type="scientific">Mauremys mutica</name>
    <name type="common">yellowpond turtle</name>
    <dbReference type="NCBI Taxonomy" id="74926"/>
    <lineage>
        <taxon>Eukaryota</taxon>
        <taxon>Metazoa</taxon>
        <taxon>Chordata</taxon>
        <taxon>Craniata</taxon>
        <taxon>Vertebrata</taxon>
        <taxon>Euteleostomi</taxon>
        <taxon>Archelosauria</taxon>
        <taxon>Testudinata</taxon>
        <taxon>Testudines</taxon>
        <taxon>Cryptodira</taxon>
        <taxon>Durocryptodira</taxon>
        <taxon>Testudinoidea</taxon>
        <taxon>Geoemydidae</taxon>
        <taxon>Geoemydinae</taxon>
        <taxon>Mauremys</taxon>
    </lineage>
</organism>
<sequence length="186" mass="20749">MHPGRRDQTGPPWTPGRRCLPPPNVISAPAKQIHKQDPPDLMTPTSMAKNVVLLYTSNVPITRGSDSKCPIAQHYPQTTLPWDVMVSPCHVWASAEPGVQSPWSFEGVTCVSFNIVFKTSSDLKQTTRPGKAVHISQTRDGSDRAGPVFYSQGRYRFISVWFTGTSWSPRGLCKHQSWCRLVFSLL</sequence>
<proteinExistence type="predicted"/>
<dbReference type="AlphaFoldDB" id="A0A9D3XQP2"/>
<name>A0A9D3XQP2_9SAUR</name>
<comment type="caution">
    <text evidence="2">The sequence shown here is derived from an EMBL/GenBank/DDBJ whole genome shotgun (WGS) entry which is preliminary data.</text>
</comment>
<gene>
    <name evidence="2" type="ORF">KIL84_014076</name>
</gene>